<dbReference type="GO" id="GO:0003677">
    <property type="term" value="F:DNA binding"/>
    <property type="evidence" value="ECO:0007669"/>
    <property type="project" value="UniProtKB-KW"/>
</dbReference>
<dbReference type="SUPFAM" id="SSF56672">
    <property type="entry name" value="DNA/RNA polymerases"/>
    <property type="match status" value="1"/>
</dbReference>
<organism evidence="3 4">
    <name type="scientific">Lingula anatina</name>
    <name type="common">Brachiopod</name>
    <name type="synonym">Lingula unguis</name>
    <dbReference type="NCBI Taxonomy" id="7574"/>
    <lineage>
        <taxon>Eukaryota</taxon>
        <taxon>Metazoa</taxon>
        <taxon>Spiralia</taxon>
        <taxon>Lophotrochozoa</taxon>
        <taxon>Brachiopoda</taxon>
        <taxon>Linguliformea</taxon>
        <taxon>Lingulata</taxon>
        <taxon>Lingulida</taxon>
        <taxon>Linguloidea</taxon>
        <taxon>Lingulidae</taxon>
        <taxon>Lingula</taxon>
    </lineage>
</organism>
<dbReference type="GO" id="GO:0015074">
    <property type="term" value="P:DNA integration"/>
    <property type="evidence" value="ECO:0007669"/>
    <property type="project" value="InterPro"/>
</dbReference>
<dbReference type="AlphaFoldDB" id="A0A1S3K1P1"/>
<dbReference type="Proteomes" id="UP000085678">
    <property type="component" value="Unplaced"/>
</dbReference>
<dbReference type="Gene3D" id="1.10.443.10">
    <property type="entry name" value="Intergrase catalytic core"/>
    <property type="match status" value="1"/>
</dbReference>
<dbReference type="Gene3D" id="1.10.150.130">
    <property type="match status" value="1"/>
</dbReference>
<dbReference type="GO" id="GO:0006310">
    <property type="term" value="P:DNA recombination"/>
    <property type="evidence" value="ECO:0007669"/>
    <property type="project" value="UniProtKB-KW"/>
</dbReference>
<dbReference type="InterPro" id="IPR043502">
    <property type="entry name" value="DNA/RNA_pol_sf"/>
</dbReference>
<dbReference type="SUPFAM" id="SSF47823">
    <property type="entry name" value="lambda integrase-like, N-terminal domain"/>
    <property type="match status" value="1"/>
</dbReference>
<dbReference type="OrthoDB" id="10058284at2759"/>
<dbReference type="InterPro" id="IPR052925">
    <property type="entry name" value="Phage_Integrase-like_Recomb"/>
</dbReference>
<dbReference type="InterPro" id="IPR010998">
    <property type="entry name" value="Integrase_recombinase_N"/>
</dbReference>
<dbReference type="GeneID" id="106177917"/>
<dbReference type="RefSeq" id="XP_013416314.1">
    <property type="nucleotide sequence ID" value="XM_013560860.1"/>
</dbReference>
<dbReference type="InterPro" id="IPR013762">
    <property type="entry name" value="Integrase-like_cat_sf"/>
</dbReference>
<evidence type="ECO:0000256" key="1">
    <source>
        <dbReference type="ARBA" id="ARBA00023125"/>
    </source>
</evidence>
<dbReference type="InParanoid" id="A0A1S3K1P1"/>
<keyword evidence="1" id="KW-0238">DNA-binding</keyword>
<accession>A0A1S3K1P1</accession>
<dbReference type="PANTHER" id="PTHR34605:SF3">
    <property type="entry name" value="P CELL-TYPE AGGLUTINATION PROTEIN MAP4-LIKE-RELATED"/>
    <property type="match status" value="1"/>
</dbReference>
<dbReference type="STRING" id="7574.A0A1S3K1P1"/>
<name>A0A1S3K1P1_LINAN</name>
<keyword evidence="3" id="KW-1185">Reference proteome</keyword>
<evidence type="ECO:0000313" key="3">
    <source>
        <dbReference type="Proteomes" id="UP000085678"/>
    </source>
</evidence>
<sequence>MSHSVSSHLPSTTLSTAAVGGPSNLSATTFPNLPNFSGYLGNPPPTNTLTAPSVGYMGNPLPPGTFYSGYMGNPSHAAPSTYTQGLPPYGHMGVHPPSMPQSSMGHMSNPALHGFPPQPIPGHGMPAAYSFSAVTAPSDVPAQYPHSTAPARTPAQVSHASHLNLRLRQTLQSALTLNTNRTYQQIERHLQEFSHLTGLCAFPADATVTALFTQHLAEKYRASSIRTYMAALSYKYKMDSLPDPTKSFIVQQTLKGLVRQMPSQDTRLPITVPILHTLLQNLRYCLPDSYEILMYQAMFTTAFFGLLRVSEITTDATTNHTLKVENIDWDYSSSAFTLRFTSFKHSAPSSIHRVRLVAQPVICPVISLTNFLHIRPTVSNAPLFIHRDGSPVTRSQFTRTLDACLLQSGLNSARIRSHSFRIGGRPYLRRLIDLTMGVSKAHHHIRLNKEVRADLNMWRTFLLSFNGRGFFHEEEWTNPNVLHLYTDASSTKGFGACFGNLWFYGHWPPEAASLHITILECYPIVAAFLLWQDHFRDKKVLIHSDNGALIFILNKCKTKDPILLKLLRKLILICLQKNILHKAEHIPGEHNTAADSLSRFDFQTFRRSIPTALPQPEHLPRCLMPATLIFD</sequence>
<dbReference type="KEGG" id="lak:106177917"/>
<proteinExistence type="predicted"/>
<gene>
    <name evidence="4" type="primary">LOC106177917</name>
</gene>
<protein>
    <submittedName>
        <fullName evidence="4">Uncharacterized protein LOC106177917</fullName>
    </submittedName>
</protein>
<keyword evidence="2" id="KW-0233">DNA recombination</keyword>
<evidence type="ECO:0000313" key="4">
    <source>
        <dbReference type="RefSeq" id="XP_013416314.1"/>
    </source>
</evidence>
<dbReference type="CDD" id="cd09275">
    <property type="entry name" value="RNase_HI_RT_DIRS1"/>
    <property type="match status" value="1"/>
</dbReference>
<dbReference type="PANTHER" id="PTHR34605">
    <property type="entry name" value="PHAGE_INTEGRASE DOMAIN-CONTAINING PROTEIN"/>
    <property type="match status" value="1"/>
</dbReference>
<dbReference type="InterPro" id="IPR011010">
    <property type="entry name" value="DNA_brk_join_enz"/>
</dbReference>
<reference evidence="4" key="1">
    <citation type="submission" date="2025-08" db="UniProtKB">
        <authorList>
            <consortium name="RefSeq"/>
        </authorList>
    </citation>
    <scope>IDENTIFICATION</scope>
    <source>
        <tissue evidence="4">Gonads</tissue>
    </source>
</reference>
<dbReference type="SUPFAM" id="SSF56349">
    <property type="entry name" value="DNA breaking-rejoining enzymes"/>
    <property type="match status" value="1"/>
</dbReference>
<evidence type="ECO:0000256" key="2">
    <source>
        <dbReference type="ARBA" id="ARBA00023172"/>
    </source>
</evidence>